<evidence type="ECO:0000313" key="4">
    <source>
        <dbReference type="Proteomes" id="UP000000763"/>
    </source>
</evidence>
<evidence type="ECO:0000256" key="1">
    <source>
        <dbReference type="SAM" id="MobiDB-lite"/>
    </source>
</evidence>
<dbReference type="Pfam" id="PF05754">
    <property type="entry name" value="DUF834"/>
    <property type="match status" value="1"/>
</dbReference>
<accession>Q851B4</accession>
<evidence type="ECO:0000259" key="2">
    <source>
        <dbReference type="Pfam" id="PF05754"/>
    </source>
</evidence>
<reference evidence="4" key="1">
    <citation type="journal article" date="2005" name="Nature">
        <title>The map-based sequence of the rice genome.</title>
        <authorList>
            <consortium name="International rice genome sequencing project (IRGSP)"/>
            <person name="Matsumoto T."/>
            <person name="Wu J."/>
            <person name="Kanamori H."/>
            <person name="Katayose Y."/>
            <person name="Fujisawa M."/>
            <person name="Namiki N."/>
            <person name="Mizuno H."/>
            <person name="Yamamoto K."/>
            <person name="Antonio B.A."/>
            <person name="Baba T."/>
            <person name="Sakata K."/>
            <person name="Nagamura Y."/>
            <person name="Aoki H."/>
            <person name="Arikawa K."/>
            <person name="Arita K."/>
            <person name="Bito T."/>
            <person name="Chiden Y."/>
            <person name="Fujitsuka N."/>
            <person name="Fukunaka R."/>
            <person name="Hamada M."/>
            <person name="Harada C."/>
            <person name="Hayashi A."/>
            <person name="Hijishita S."/>
            <person name="Honda M."/>
            <person name="Hosokawa S."/>
            <person name="Ichikawa Y."/>
            <person name="Idonuma A."/>
            <person name="Iijima M."/>
            <person name="Ikeda M."/>
            <person name="Ikeno M."/>
            <person name="Ito K."/>
            <person name="Ito S."/>
            <person name="Ito T."/>
            <person name="Ito Y."/>
            <person name="Ito Y."/>
            <person name="Iwabuchi A."/>
            <person name="Kamiya K."/>
            <person name="Karasawa W."/>
            <person name="Kurita K."/>
            <person name="Katagiri S."/>
            <person name="Kikuta A."/>
            <person name="Kobayashi H."/>
            <person name="Kobayashi N."/>
            <person name="Machita K."/>
            <person name="Maehara T."/>
            <person name="Masukawa M."/>
            <person name="Mizubayashi T."/>
            <person name="Mukai Y."/>
            <person name="Nagasaki H."/>
            <person name="Nagata Y."/>
            <person name="Naito S."/>
            <person name="Nakashima M."/>
            <person name="Nakama Y."/>
            <person name="Nakamichi Y."/>
            <person name="Nakamura M."/>
            <person name="Meguro A."/>
            <person name="Negishi M."/>
            <person name="Ohta I."/>
            <person name="Ohta T."/>
            <person name="Okamoto M."/>
            <person name="Ono N."/>
            <person name="Saji S."/>
            <person name="Sakaguchi M."/>
            <person name="Sakai K."/>
            <person name="Shibata M."/>
            <person name="Shimokawa T."/>
            <person name="Song J."/>
            <person name="Takazaki Y."/>
            <person name="Terasawa K."/>
            <person name="Tsugane M."/>
            <person name="Tsuji K."/>
            <person name="Ueda S."/>
            <person name="Waki K."/>
            <person name="Yamagata H."/>
            <person name="Yamamoto M."/>
            <person name="Yamamoto S."/>
            <person name="Yamane H."/>
            <person name="Yoshiki S."/>
            <person name="Yoshihara R."/>
            <person name="Yukawa K."/>
            <person name="Zhong H."/>
            <person name="Yano M."/>
            <person name="Yuan Q."/>
            <person name="Ouyang S."/>
            <person name="Liu J."/>
            <person name="Jones K.M."/>
            <person name="Gansberger K."/>
            <person name="Moffat K."/>
            <person name="Hill J."/>
            <person name="Bera J."/>
            <person name="Fadrosh D."/>
            <person name="Jin S."/>
            <person name="Johri S."/>
            <person name="Kim M."/>
            <person name="Overton L."/>
            <person name="Reardon M."/>
            <person name="Tsitrin T."/>
            <person name="Vuong H."/>
            <person name="Weaver B."/>
            <person name="Ciecko A."/>
            <person name="Tallon L."/>
            <person name="Jackson J."/>
            <person name="Pai G."/>
            <person name="Aken S.V."/>
            <person name="Utterback T."/>
            <person name="Reidmuller S."/>
            <person name="Feldblyum T."/>
            <person name="Hsiao J."/>
            <person name="Zismann V."/>
            <person name="Iobst S."/>
            <person name="de Vazeille A.R."/>
            <person name="Buell C.R."/>
            <person name="Ying K."/>
            <person name="Li Y."/>
            <person name="Lu T."/>
            <person name="Huang Y."/>
            <person name="Zhao Q."/>
            <person name="Feng Q."/>
            <person name="Zhang L."/>
            <person name="Zhu J."/>
            <person name="Weng Q."/>
            <person name="Mu J."/>
            <person name="Lu Y."/>
            <person name="Fan D."/>
            <person name="Liu Y."/>
            <person name="Guan J."/>
            <person name="Zhang Y."/>
            <person name="Yu S."/>
            <person name="Liu X."/>
            <person name="Zhang Y."/>
            <person name="Hong G."/>
            <person name="Han B."/>
            <person name="Choisne N."/>
            <person name="Demange N."/>
            <person name="Orjeda G."/>
            <person name="Samain S."/>
            <person name="Cattolico L."/>
            <person name="Pelletier E."/>
            <person name="Couloux A."/>
            <person name="Segurens B."/>
            <person name="Wincker P."/>
            <person name="D'Hont A."/>
            <person name="Scarpelli C."/>
            <person name="Weissenbach J."/>
            <person name="Salanoubat M."/>
            <person name="Quetier F."/>
            <person name="Yu Y."/>
            <person name="Kim H.R."/>
            <person name="Rambo T."/>
            <person name="Currie J."/>
            <person name="Collura K."/>
            <person name="Luo M."/>
            <person name="Yang T."/>
            <person name="Ammiraju J.S.S."/>
            <person name="Engler F."/>
            <person name="Soderlund C."/>
            <person name="Wing R.A."/>
            <person name="Palmer L.E."/>
            <person name="de la Bastide M."/>
            <person name="Spiegel L."/>
            <person name="Nascimento L."/>
            <person name="Zutavern T."/>
            <person name="O'Shaughnessy A."/>
            <person name="Dike S."/>
            <person name="Dedhia N."/>
            <person name="Preston R."/>
            <person name="Balija V."/>
            <person name="McCombie W.R."/>
            <person name="Chow T."/>
            <person name="Chen H."/>
            <person name="Chung M."/>
            <person name="Chen C."/>
            <person name="Shaw J."/>
            <person name="Wu H."/>
            <person name="Hsiao K."/>
            <person name="Chao Y."/>
            <person name="Chu M."/>
            <person name="Cheng C."/>
            <person name="Hour A."/>
            <person name="Lee P."/>
            <person name="Lin S."/>
            <person name="Lin Y."/>
            <person name="Liou J."/>
            <person name="Liu S."/>
            <person name="Hsing Y."/>
            <person name="Raghuvanshi S."/>
            <person name="Mohanty A."/>
            <person name="Bharti A.K."/>
            <person name="Gaur A."/>
            <person name="Gupta V."/>
            <person name="Kumar D."/>
            <person name="Ravi V."/>
            <person name="Vij S."/>
            <person name="Kapur A."/>
            <person name="Khurana P."/>
            <person name="Khurana P."/>
            <person name="Khurana J.P."/>
            <person name="Tyagi A.K."/>
            <person name="Gaikwad K."/>
            <person name="Singh A."/>
            <person name="Dalal V."/>
            <person name="Srivastava S."/>
            <person name="Dixit A."/>
            <person name="Pal A.K."/>
            <person name="Ghazi I.A."/>
            <person name="Yadav M."/>
            <person name="Pandit A."/>
            <person name="Bhargava A."/>
            <person name="Sureshbabu K."/>
            <person name="Batra K."/>
            <person name="Sharma T.R."/>
            <person name="Mohapatra T."/>
            <person name="Singh N.K."/>
            <person name="Messing J."/>
            <person name="Nelson A.B."/>
            <person name="Fuks G."/>
            <person name="Kavchok S."/>
            <person name="Keizer G."/>
            <person name="Linton E."/>
            <person name="Llaca V."/>
            <person name="Song R."/>
            <person name="Tanyolac B."/>
            <person name="Young S."/>
            <person name="Ho-Il K."/>
            <person name="Hahn J.H."/>
            <person name="Sangsakoo G."/>
            <person name="Vanavichit A."/>
            <person name="de Mattos Luiz.A.T."/>
            <person name="Zimmer P.D."/>
            <person name="Malone G."/>
            <person name="Dellagostin O."/>
            <person name="de Oliveira A.C."/>
            <person name="Bevan M."/>
            <person name="Bancroft I."/>
            <person name="Minx P."/>
            <person name="Cordum H."/>
            <person name="Wilson R."/>
            <person name="Cheng Z."/>
            <person name="Jin W."/>
            <person name="Jiang J."/>
            <person name="Leong S.A."/>
            <person name="Iwama H."/>
            <person name="Gojobori T."/>
            <person name="Itoh T."/>
            <person name="Niimura Y."/>
            <person name="Fujii Y."/>
            <person name="Habara T."/>
            <person name="Sakai H."/>
            <person name="Sato Y."/>
            <person name="Wilson G."/>
            <person name="Kumar K."/>
            <person name="McCouch S."/>
            <person name="Juretic N."/>
            <person name="Hoen D."/>
            <person name="Wright S."/>
            <person name="Bruskiewich R."/>
            <person name="Bureau T."/>
            <person name="Miyao A."/>
            <person name="Hirochika H."/>
            <person name="Nishikawa T."/>
            <person name="Kadowaki K."/>
            <person name="Sugiura M."/>
            <person name="Burr B."/>
            <person name="Sasaki T."/>
        </authorList>
    </citation>
    <scope>NUCLEOTIDE SEQUENCE [LARGE SCALE GENOMIC DNA]</scope>
    <source>
        <strain evidence="4">cv. Nipponbare</strain>
    </source>
</reference>
<sequence>MTGGERMSGVELGLAEPREVAAQVGDGRGDGERRLELVAATERDGARLERWLRHGRLGRSRRFHSRNQLVKKSNGEAGFDGGRGVG</sequence>
<gene>
    <name evidence="3" type="primary">OSJNBa0023A13.5</name>
</gene>
<protein>
    <recommendedName>
        <fullName evidence="2">DUF834 domain-containing protein</fullName>
    </recommendedName>
</protein>
<dbReference type="EMBL" id="AC133337">
    <property type="protein sequence ID" value="AAO37843.1"/>
    <property type="molecule type" value="Genomic_DNA"/>
</dbReference>
<proteinExistence type="predicted"/>
<reference evidence="4" key="2">
    <citation type="journal article" date="2008" name="Nucleic Acids Res.">
        <title>The rice annotation project database (RAP-DB): 2008 update.</title>
        <authorList>
            <consortium name="The rice annotation project (RAP)"/>
        </authorList>
    </citation>
    <scope>GENOME REANNOTATION</scope>
    <source>
        <strain evidence="4">cv. Nipponbare</strain>
    </source>
</reference>
<name>Q851B4_ORYSJ</name>
<feature type="domain" description="DUF834" evidence="2">
    <location>
        <begin position="3"/>
        <end position="31"/>
    </location>
</feature>
<dbReference type="Proteomes" id="UP000000763">
    <property type="component" value="Chromosome 3"/>
</dbReference>
<feature type="region of interest" description="Disordered" evidence="1">
    <location>
        <begin position="65"/>
        <end position="86"/>
    </location>
</feature>
<dbReference type="AlphaFoldDB" id="Q851B4"/>
<dbReference type="InterPro" id="IPR008552">
    <property type="entry name" value="DUF834"/>
</dbReference>
<evidence type="ECO:0000313" key="3">
    <source>
        <dbReference type="EMBL" id="AAO37843.1"/>
    </source>
</evidence>
<organism evidence="3 4">
    <name type="scientific">Oryza sativa subsp. japonica</name>
    <name type="common">Rice</name>
    <dbReference type="NCBI Taxonomy" id="39947"/>
    <lineage>
        <taxon>Eukaryota</taxon>
        <taxon>Viridiplantae</taxon>
        <taxon>Streptophyta</taxon>
        <taxon>Embryophyta</taxon>
        <taxon>Tracheophyta</taxon>
        <taxon>Spermatophyta</taxon>
        <taxon>Magnoliopsida</taxon>
        <taxon>Liliopsida</taxon>
        <taxon>Poales</taxon>
        <taxon>Poaceae</taxon>
        <taxon>BOP clade</taxon>
        <taxon>Oryzoideae</taxon>
        <taxon>Oryzeae</taxon>
        <taxon>Oryzinae</taxon>
        <taxon>Oryza</taxon>
        <taxon>Oryza sativa</taxon>
    </lineage>
</organism>